<protein>
    <submittedName>
        <fullName evidence="5">Uncharacterized protein</fullName>
    </submittedName>
</protein>
<dbReference type="STRING" id="1817863.A2Y62_07830"/>
<dbReference type="InterPro" id="IPR019734">
    <property type="entry name" value="TPR_rpt"/>
</dbReference>
<dbReference type="Proteomes" id="UP000178943">
    <property type="component" value="Unassembled WGS sequence"/>
</dbReference>
<keyword evidence="1" id="KW-0677">Repeat</keyword>
<keyword evidence="4" id="KW-0472">Membrane</keyword>
<feature type="repeat" description="TPR" evidence="3">
    <location>
        <begin position="430"/>
        <end position="463"/>
    </location>
</feature>
<evidence type="ECO:0000256" key="1">
    <source>
        <dbReference type="ARBA" id="ARBA00022737"/>
    </source>
</evidence>
<dbReference type="AlphaFoldDB" id="A0A1F5V937"/>
<keyword evidence="4" id="KW-1133">Transmembrane helix</keyword>
<feature type="repeat" description="TPR" evidence="3">
    <location>
        <begin position="464"/>
        <end position="497"/>
    </location>
</feature>
<organism evidence="5 6">
    <name type="scientific">Candidatus Fischerbacteria bacterium RBG_13_37_8</name>
    <dbReference type="NCBI Taxonomy" id="1817863"/>
    <lineage>
        <taxon>Bacteria</taxon>
        <taxon>Candidatus Fischeribacteriota</taxon>
    </lineage>
</organism>
<evidence type="ECO:0000313" key="6">
    <source>
        <dbReference type="Proteomes" id="UP000178943"/>
    </source>
</evidence>
<dbReference type="PANTHER" id="PTHR44227">
    <property type="match status" value="1"/>
</dbReference>
<evidence type="ECO:0000256" key="3">
    <source>
        <dbReference type="PROSITE-ProRule" id="PRU00339"/>
    </source>
</evidence>
<sequence>MPGRKKQRESQINELNIIYIILLFSIIGFLIYSNTFSVPFILDDYRNITENDAIKRNEVFSDINVHRYIGNITFALNYKMNGFNPAGYHFINILIHIINAVLVYIVVRKIMVLIAKKGEGRDISLFALITALLFLVHPIQTQAVTYIVQRYTSLAAMFSLIAILAYIKFRTAPSRQYLYYGISLASTLLAIKSKENTATLPLMIAAIELIFFKYKLPSIAKKMILLLPFFIVLAAIPLSFMNFDAQDRSMSEVLREFQETSYETKLITRTQYLLTEFRVIITYLRMLVLPYHQSLHHLYPVSYSLFETGTFFSFLFIVAIIVGALLTAKNHFDIAFGALWFFLFLLVESSVIPIQDVIFEHRLYLPSIGFFTACVGGLFYLMNRCNRKVIIILIIGVVITFSVLTYMRNMTWKDEVTIWKDVAKKYPGNVVAHASIGAAYAKLERCDEAVEELKRALEIDSNFEKAHNNLAVCYFKKGLMEEAAEEYRNTIRLNPHNIKAYYNLGSLYYNTGKIKDALAILLIAETMDGKNAMVNAQIGNIYCLAGEFESAYPYLHKAIEFDPANSFIQNNFGICLLRNGKTAEARELFLNFLKKDPDSYDSYFHLASAYDAEGDYRNAISYYRIFISKPGSNNALLEAAKSRLMELEKIF</sequence>
<dbReference type="EMBL" id="MFGW01000205">
    <property type="protein sequence ID" value="OGF59946.1"/>
    <property type="molecule type" value="Genomic_DNA"/>
</dbReference>
<comment type="caution">
    <text evidence="5">The sequence shown here is derived from an EMBL/GenBank/DDBJ whole genome shotgun (WGS) entry which is preliminary data.</text>
</comment>
<feature type="transmembrane region" description="Helical" evidence="4">
    <location>
        <begin position="334"/>
        <end position="352"/>
    </location>
</feature>
<feature type="transmembrane region" description="Helical" evidence="4">
    <location>
        <begin position="151"/>
        <end position="169"/>
    </location>
</feature>
<evidence type="ECO:0000256" key="2">
    <source>
        <dbReference type="ARBA" id="ARBA00022803"/>
    </source>
</evidence>
<proteinExistence type="predicted"/>
<dbReference type="Pfam" id="PF13414">
    <property type="entry name" value="TPR_11"/>
    <property type="match status" value="1"/>
</dbReference>
<evidence type="ECO:0000256" key="4">
    <source>
        <dbReference type="SAM" id="Phobius"/>
    </source>
</evidence>
<dbReference type="SUPFAM" id="SSF48452">
    <property type="entry name" value="TPR-like"/>
    <property type="match status" value="1"/>
</dbReference>
<dbReference type="InterPro" id="IPR052346">
    <property type="entry name" value="O-mannosyl-transferase_TMTC"/>
</dbReference>
<dbReference type="Pfam" id="PF13432">
    <property type="entry name" value="TPR_16"/>
    <property type="match status" value="1"/>
</dbReference>
<feature type="transmembrane region" description="Helical" evidence="4">
    <location>
        <begin position="123"/>
        <end position="139"/>
    </location>
</feature>
<feature type="transmembrane region" description="Helical" evidence="4">
    <location>
        <begin position="389"/>
        <end position="407"/>
    </location>
</feature>
<gene>
    <name evidence="5" type="ORF">A2Y62_07830</name>
</gene>
<feature type="repeat" description="TPR" evidence="3">
    <location>
        <begin position="498"/>
        <end position="531"/>
    </location>
</feature>
<feature type="transmembrane region" description="Helical" evidence="4">
    <location>
        <begin position="364"/>
        <end position="382"/>
    </location>
</feature>
<feature type="transmembrane region" description="Helical" evidence="4">
    <location>
        <begin position="12"/>
        <end position="32"/>
    </location>
</feature>
<feature type="repeat" description="TPR" evidence="3">
    <location>
        <begin position="532"/>
        <end position="565"/>
    </location>
</feature>
<feature type="transmembrane region" description="Helical" evidence="4">
    <location>
        <begin position="223"/>
        <end position="243"/>
    </location>
</feature>
<evidence type="ECO:0000313" key="5">
    <source>
        <dbReference type="EMBL" id="OGF59946.1"/>
    </source>
</evidence>
<dbReference type="PANTHER" id="PTHR44227:SF3">
    <property type="entry name" value="PROTEIN O-MANNOSYL-TRANSFERASE TMTC4"/>
    <property type="match status" value="1"/>
</dbReference>
<name>A0A1F5V937_9BACT</name>
<dbReference type="Pfam" id="PF13181">
    <property type="entry name" value="TPR_8"/>
    <property type="match status" value="1"/>
</dbReference>
<feature type="transmembrane region" description="Helical" evidence="4">
    <location>
        <begin position="309"/>
        <end position="327"/>
    </location>
</feature>
<reference evidence="5 6" key="1">
    <citation type="journal article" date="2016" name="Nat. Commun.">
        <title>Thousands of microbial genomes shed light on interconnected biogeochemical processes in an aquifer system.</title>
        <authorList>
            <person name="Anantharaman K."/>
            <person name="Brown C.T."/>
            <person name="Hug L.A."/>
            <person name="Sharon I."/>
            <person name="Castelle C.J."/>
            <person name="Probst A.J."/>
            <person name="Thomas B.C."/>
            <person name="Singh A."/>
            <person name="Wilkins M.J."/>
            <person name="Karaoz U."/>
            <person name="Brodie E.L."/>
            <person name="Williams K.H."/>
            <person name="Hubbard S.S."/>
            <person name="Banfield J.F."/>
        </authorList>
    </citation>
    <scope>NUCLEOTIDE SEQUENCE [LARGE SCALE GENOMIC DNA]</scope>
</reference>
<dbReference type="Gene3D" id="1.25.40.10">
    <property type="entry name" value="Tetratricopeptide repeat domain"/>
    <property type="match status" value="1"/>
</dbReference>
<dbReference type="InterPro" id="IPR011990">
    <property type="entry name" value="TPR-like_helical_dom_sf"/>
</dbReference>
<accession>A0A1F5V937</accession>
<dbReference type="PROSITE" id="PS50005">
    <property type="entry name" value="TPR"/>
    <property type="match status" value="4"/>
</dbReference>
<dbReference type="SMART" id="SM00028">
    <property type="entry name" value="TPR"/>
    <property type="match status" value="6"/>
</dbReference>
<keyword evidence="2 3" id="KW-0802">TPR repeat</keyword>
<feature type="transmembrane region" description="Helical" evidence="4">
    <location>
        <begin position="86"/>
        <end position="107"/>
    </location>
</feature>
<keyword evidence="4" id="KW-0812">Transmembrane</keyword>